<dbReference type="Proteomes" id="UP000796880">
    <property type="component" value="Unassembled WGS sequence"/>
</dbReference>
<proteinExistence type="predicted"/>
<feature type="region of interest" description="Disordered" evidence="1">
    <location>
        <begin position="54"/>
        <end position="159"/>
    </location>
</feature>
<evidence type="ECO:0000313" key="3">
    <source>
        <dbReference type="Proteomes" id="UP000796880"/>
    </source>
</evidence>
<feature type="compositionally biased region" description="Basic and acidic residues" evidence="1">
    <location>
        <begin position="57"/>
        <end position="67"/>
    </location>
</feature>
<dbReference type="EMBL" id="VOIH02000011">
    <property type="protein sequence ID" value="KAF3433558.1"/>
    <property type="molecule type" value="Genomic_DNA"/>
</dbReference>
<sequence>MELTEEQNKQTTYSRQPPKKTRDDDDQHAKAKPHATQREDSFLKLFRDFALTVGKRFPREATTRHTAEQGCIQESVRLSTKQRAHGKLVEEEPSNGKEPKQRERRRSEKRRRASITRPQEDLRYHLNRKAASRNLHQEVSSSYHSPPEEEEDLRDLIRN</sequence>
<feature type="compositionally biased region" description="Basic and acidic residues" evidence="1">
    <location>
        <begin position="20"/>
        <end position="29"/>
    </location>
</feature>
<gene>
    <name evidence="2" type="ORF">FNV43_RR24660</name>
</gene>
<evidence type="ECO:0000256" key="1">
    <source>
        <dbReference type="SAM" id="MobiDB-lite"/>
    </source>
</evidence>
<accession>A0A8K0GQX0</accession>
<feature type="region of interest" description="Disordered" evidence="1">
    <location>
        <begin position="1"/>
        <end position="42"/>
    </location>
</feature>
<dbReference type="AlphaFoldDB" id="A0A8K0GQX0"/>
<feature type="compositionally biased region" description="Basic and acidic residues" evidence="1">
    <location>
        <begin position="87"/>
        <end position="101"/>
    </location>
</feature>
<name>A0A8K0GQX0_9ROSA</name>
<organism evidence="2 3">
    <name type="scientific">Rhamnella rubrinervis</name>
    <dbReference type="NCBI Taxonomy" id="2594499"/>
    <lineage>
        <taxon>Eukaryota</taxon>
        <taxon>Viridiplantae</taxon>
        <taxon>Streptophyta</taxon>
        <taxon>Embryophyta</taxon>
        <taxon>Tracheophyta</taxon>
        <taxon>Spermatophyta</taxon>
        <taxon>Magnoliopsida</taxon>
        <taxon>eudicotyledons</taxon>
        <taxon>Gunneridae</taxon>
        <taxon>Pentapetalae</taxon>
        <taxon>rosids</taxon>
        <taxon>fabids</taxon>
        <taxon>Rosales</taxon>
        <taxon>Rhamnaceae</taxon>
        <taxon>rhamnoid group</taxon>
        <taxon>Rhamneae</taxon>
        <taxon>Rhamnella</taxon>
    </lineage>
</organism>
<protein>
    <submittedName>
        <fullName evidence="2">Uncharacterized protein</fullName>
    </submittedName>
</protein>
<comment type="caution">
    <text evidence="2">The sequence shown here is derived from an EMBL/GenBank/DDBJ whole genome shotgun (WGS) entry which is preliminary data.</text>
</comment>
<keyword evidence="3" id="KW-1185">Reference proteome</keyword>
<reference evidence="2" key="1">
    <citation type="submission" date="2020-03" db="EMBL/GenBank/DDBJ databases">
        <title>A high-quality chromosome-level genome assembly of a woody plant with both climbing and erect habits, Rhamnella rubrinervis.</title>
        <authorList>
            <person name="Lu Z."/>
            <person name="Yang Y."/>
            <person name="Zhu X."/>
            <person name="Sun Y."/>
        </authorList>
    </citation>
    <scope>NUCLEOTIDE SEQUENCE</scope>
    <source>
        <strain evidence="2">BYM</strain>
        <tissue evidence="2">Leaf</tissue>
    </source>
</reference>
<evidence type="ECO:0000313" key="2">
    <source>
        <dbReference type="EMBL" id="KAF3433558.1"/>
    </source>
</evidence>
<feature type="compositionally biased region" description="Basic residues" evidence="1">
    <location>
        <begin position="102"/>
        <end position="114"/>
    </location>
</feature>